<protein>
    <recommendedName>
        <fullName evidence="9">Histidinol-phosphate aminotransferase</fullName>
        <ecNumber evidence="9">2.6.1.9</ecNumber>
    </recommendedName>
    <alternativeName>
        <fullName evidence="9">Imidazole acetol-phosphate transaminase</fullName>
    </alternativeName>
</protein>
<dbReference type="HAMAP" id="MF_01023">
    <property type="entry name" value="HisC_aminotrans_2"/>
    <property type="match status" value="1"/>
</dbReference>
<comment type="cofactor">
    <cofactor evidence="1 9">
        <name>pyridoxal 5'-phosphate</name>
        <dbReference type="ChEBI" id="CHEBI:597326"/>
    </cofactor>
</comment>
<evidence type="ECO:0000256" key="7">
    <source>
        <dbReference type="ARBA" id="ARBA00022898"/>
    </source>
</evidence>
<keyword evidence="12" id="KW-1185">Reference proteome</keyword>
<dbReference type="InterPro" id="IPR050106">
    <property type="entry name" value="HistidinolP_aminotransfase"/>
</dbReference>
<dbReference type="PANTHER" id="PTHR43643:SF3">
    <property type="entry name" value="HISTIDINOL-PHOSPHATE AMINOTRANSFERASE"/>
    <property type="match status" value="1"/>
</dbReference>
<keyword evidence="6 9" id="KW-0808">Transferase</keyword>
<comment type="pathway">
    <text evidence="2 9">Amino-acid biosynthesis; L-histidine biosynthesis; L-histidine from 5-phospho-alpha-D-ribose 1-diphosphate: step 7/9.</text>
</comment>
<feature type="modified residue" description="N6-(pyridoxal phosphate)lysine" evidence="9">
    <location>
        <position position="241"/>
    </location>
</feature>
<dbReference type="InterPro" id="IPR005861">
    <property type="entry name" value="HisP_aminotrans"/>
</dbReference>
<dbReference type="STRING" id="1121448.DGI_3030"/>
<gene>
    <name evidence="9" type="primary">hisC</name>
    <name evidence="11" type="ORF">DGI_3030</name>
</gene>
<dbReference type="Proteomes" id="UP000016587">
    <property type="component" value="Chromosome"/>
</dbReference>
<evidence type="ECO:0000259" key="10">
    <source>
        <dbReference type="Pfam" id="PF00155"/>
    </source>
</evidence>
<dbReference type="GO" id="GO:0000105">
    <property type="term" value="P:L-histidine biosynthetic process"/>
    <property type="evidence" value="ECO:0007669"/>
    <property type="project" value="UniProtKB-UniRule"/>
</dbReference>
<dbReference type="EMBL" id="CP006585">
    <property type="protein sequence ID" value="AGW14748.1"/>
    <property type="molecule type" value="Genomic_DNA"/>
</dbReference>
<dbReference type="OrthoDB" id="9813612at2"/>
<dbReference type="InterPro" id="IPR015421">
    <property type="entry name" value="PyrdxlP-dep_Trfase_major"/>
</dbReference>
<evidence type="ECO:0000256" key="5">
    <source>
        <dbReference type="ARBA" id="ARBA00022576"/>
    </source>
</evidence>
<dbReference type="UniPathway" id="UPA00031">
    <property type="reaction ID" value="UER00012"/>
</dbReference>
<dbReference type="KEGG" id="dgg:DGI_3030"/>
<evidence type="ECO:0000256" key="1">
    <source>
        <dbReference type="ARBA" id="ARBA00001933"/>
    </source>
</evidence>
<dbReference type="HOGENOM" id="CLU_017584_3_3_7"/>
<dbReference type="PATRIC" id="fig|1121448.10.peg.2989"/>
<dbReference type="SUPFAM" id="SSF53383">
    <property type="entry name" value="PLP-dependent transferases"/>
    <property type="match status" value="1"/>
</dbReference>
<organism evidence="11 12">
    <name type="scientific">Megalodesulfovibrio gigas (strain ATCC 19364 / DSM 1382 / NCIMB 9332 / VKM B-1759)</name>
    <name type="common">Desulfovibrio gigas</name>
    <dbReference type="NCBI Taxonomy" id="1121448"/>
    <lineage>
        <taxon>Bacteria</taxon>
        <taxon>Pseudomonadati</taxon>
        <taxon>Thermodesulfobacteriota</taxon>
        <taxon>Desulfovibrionia</taxon>
        <taxon>Desulfovibrionales</taxon>
        <taxon>Desulfovibrionaceae</taxon>
        <taxon>Megalodesulfovibrio</taxon>
    </lineage>
</organism>
<dbReference type="Gene3D" id="3.40.640.10">
    <property type="entry name" value="Type I PLP-dependent aspartate aminotransferase-like (Major domain)"/>
    <property type="match status" value="1"/>
</dbReference>
<keyword evidence="9" id="KW-0368">Histidine biosynthesis</keyword>
<evidence type="ECO:0000256" key="8">
    <source>
        <dbReference type="ARBA" id="ARBA00047481"/>
    </source>
</evidence>
<dbReference type="PANTHER" id="PTHR43643">
    <property type="entry name" value="HISTIDINOL-PHOSPHATE AMINOTRANSFERASE 2"/>
    <property type="match status" value="1"/>
</dbReference>
<comment type="similarity">
    <text evidence="3 9">Belongs to the class-II pyridoxal-phosphate-dependent aminotransferase family. Histidinol-phosphate aminotransferase subfamily.</text>
</comment>
<evidence type="ECO:0000256" key="3">
    <source>
        <dbReference type="ARBA" id="ARBA00007970"/>
    </source>
</evidence>
<evidence type="ECO:0000256" key="6">
    <source>
        <dbReference type="ARBA" id="ARBA00022679"/>
    </source>
</evidence>
<dbReference type="EC" id="2.6.1.9" evidence="9"/>
<dbReference type="CDD" id="cd00609">
    <property type="entry name" value="AAT_like"/>
    <property type="match status" value="1"/>
</dbReference>
<proteinExistence type="inferred from homology"/>
<dbReference type="GO" id="GO:0030170">
    <property type="term" value="F:pyridoxal phosphate binding"/>
    <property type="evidence" value="ECO:0007669"/>
    <property type="project" value="InterPro"/>
</dbReference>
<keyword evidence="9" id="KW-0028">Amino-acid biosynthesis</keyword>
<reference evidence="11 12" key="1">
    <citation type="journal article" date="2013" name="J. Bacteriol.">
        <title>Roles of HynAB and Ech, the only two hydrogenases found in the model sulfate reducer Desulfovibrio gigas.</title>
        <authorList>
            <person name="Morais-Silva F.O."/>
            <person name="Santos C.I."/>
            <person name="Rodrigues R."/>
            <person name="Pereira I.A."/>
            <person name="Rodrigues-Pousada C."/>
        </authorList>
    </citation>
    <scope>NUCLEOTIDE SEQUENCE [LARGE SCALE GENOMIC DNA]</scope>
    <source>
        <strain evidence="12">ATCC 19364 / DSM 1382 / NCIMB 9332 / VKM B-1759</strain>
    </source>
</reference>
<sequence length="386" mass="41635">MTQTSSASSSPESACLQQTLRPQVQAFSAYVPGLSIAEIMERHGLAQVIKLASNENPLGASPVVMRRVRESAGSAFRYPQAGTPRLRKAIAAKLGVTPEMIVPGNGSDEIIDLLIRVRARPESEHFLAFSPCFSIYTLQSALQGVAARQVPLNPDFSFPFEQLASLATPQTALAFVTNPDNPSGHAVPAQAICQFVESLPHSCIVVVDEAYVDFALPVETYSMLPHLQKYPNVVVLRTFSKCYGLAGLRLGYGVMHPWLADALMRVRLPFSVNLLAEEAGLAALEDDVFYAETVRVVAEGREQLTAGLTALGCNVQPSLANFLLFRLPAGCALTARQVFEALLARGVIIRPLESYNLPDALRVSVGTAEENAVFLDALEAVLGNRS</sequence>
<name>T2GEN1_MEGG1</name>
<evidence type="ECO:0000313" key="11">
    <source>
        <dbReference type="EMBL" id="AGW14748.1"/>
    </source>
</evidence>
<dbReference type="AlphaFoldDB" id="T2GEN1"/>
<dbReference type="GO" id="GO:0004400">
    <property type="term" value="F:histidinol-phosphate transaminase activity"/>
    <property type="evidence" value="ECO:0007669"/>
    <property type="project" value="UniProtKB-UniRule"/>
</dbReference>
<accession>T2GEN1</accession>
<keyword evidence="7 9" id="KW-0663">Pyridoxal phosphate</keyword>
<dbReference type="RefSeq" id="WP_021761823.1">
    <property type="nucleotide sequence ID" value="NC_022444.1"/>
</dbReference>
<evidence type="ECO:0000256" key="2">
    <source>
        <dbReference type="ARBA" id="ARBA00005011"/>
    </source>
</evidence>
<dbReference type="eggNOG" id="COG0079">
    <property type="taxonomic scope" value="Bacteria"/>
</dbReference>
<keyword evidence="5 9" id="KW-0032">Aminotransferase</keyword>
<reference evidence="12" key="2">
    <citation type="submission" date="2013-07" db="EMBL/GenBank/DDBJ databases">
        <authorList>
            <person name="Morais-Silva F.O."/>
            <person name="Rezende A.M."/>
            <person name="Pimentel C."/>
            <person name="Resende D.M."/>
            <person name="Santos C.I."/>
            <person name="Clemente C."/>
            <person name="de Oliveira L.M."/>
            <person name="da Silva S.M."/>
            <person name="Costa D.A."/>
            <person name="Varela-Raposo A."/>
            <person name="Horacio E.C.A."/>
            <person name="Matos M."/>
            <person name="Flores O."/>
            <person name="Ruiz J.C."/>
            <person name="Rodrigues-Pousada C."/>
        </authorList>
    </citation>
    <scope>NUCLEOTIDE SEQUENCE [LARGE SCALE GENOMIC DNA]</scope>
    <source>
        <strain evidence="12">ATCC 19364 / DSM 1382 / NCIMB 9332 / VKM B-1759</strain>
    </source>
</reference>
<dbReference type="Gene3D" id="3.90.1150.10">
    <property type="entry name" value="Aspartate Aminotransferase, domain 1"/>
    <property type="match status" value="1"/>
</dbReference>
<dbReference type="NCBIfam" id="TIGR01141">
    <property type="entry name" value="hisC"/>
    <property type="match status" value="1"/>
</dbReference>
<evidence type="ECO:0000256" key="4">
    <source>
        <dbReference type="ARBA" id="ARBA00011738"/>
    </source>
</evidence>
<dbReference type="Pfam" id="PF00155">
    <property type="entry name" value="Aminotran_1_2"/>
    <property type="match status" value="1"/>
</dbReference>
<comment type="subunit">
    <text evidence="4 9">Homodimer.</text>
</comment>
<dbReference type="InterPro" id="IPR004839">
    <property type="entry name" value="Aminotransferase_I/II_large"/>
</dbReference>
<evidence type="ECO:0000313" key="12">
    <source>
        <dbReference type="Proteomes" id="UP000016587"/>
    </source>
</evidence>
<dbReference type="InterPro" id="IPR015424">
    <property type="entry name" value="PyrdxlP-dep_Trfase"/>
</dbReference>
<evidence type="ECO:0000256" key="9">
    <source>
        <dbReference type="HAMAP-Rule" id="MF_01023"/>
    </source>
</evidence>
<feature type="domain" description="Aminotransferase class I/classII large" evidence="10">
    <location>
        <begin position="47"/>
        <end position="378"/>
    </location>
</feature>
<comment type="catalytic activity">
    <reaction evidence="8 9">
        <text>L-histidinol phosphate + 2-oxoglutarate = 3-(imidazol-4-yl)-2-oxopropyl phosphate + L-glutamate</text>
        <dbReference type="Rhea" id="RHEA:23744"/>
        <dbReference type="ChEBI" id="CHEBI:16810"/>
        <dbReference type="ChEBI" id="CHEBI:29985"/>
        <dbReference type="ChEBI" id="CHEBI:57766"/>
        <dbReference type="ChEBI" id="CHEBI:57980"/>
        <dbReference type="EC" id="2.6.1.9"/>
    </reaction>
</comment>
<dbReference type="InterPro" id="IPR015422">
    <property type="entry name" value="PyrdxlP-dep_Trfase_small"/>
</dbReference>